<name>A0AAU9WZW7_9CNID</name>
<dbReference type="Proteomes" id="UP001159428">
    <property type="component" value="Unassembled WGS sequence"/>
</dbReference>
<feature type="compositionally biased region" description="Polar residues" evidence="1">
    <location>
        <begin position="70"/>
        <end position="87"/>
    </location>
</feature>
<protein>
    <submittedName>
        <fullName evidence="2">Uncharacterized protein</fullName>
    </submittedName>
</protein>
<comment type="caution">
    <text evidence="2">The sequence shown here is derived from an EMBL/GenBank/DDBJ whole genome shotgun (WGS) entry which is preliminary data.</text>
</comment>
<feature type="region of interest" description="Disordered" evidence="1">
    <location>
        <begin position="70"/>
        <end position="93"/>
    </location>
</feature>
<evidence type="ECO:0000256" key="1">
    <source>
        <dbReference type="SAM" id="MobiDB-lite"/>
    </source>
</evidence>
<feature type="compositionally biased region" description="Basic and acidic residues" evidence="1">
    <location>
        <begin position="154"/>
        <end position="163"/>
    </location>
</feature>
<feature type="region of interest" description="Disordered" evidence="1">
    <location>
        <begin position="1"/>
        <end position="54"/>
    </location>
</feature>
<proteinExistence type="predicted"/>
<keyword evidence="3" id="KW-1185">Reference proteome</keyword>
<feature type="compositionally biased region" description="Basic and acidic residues" evidence="1">
    <location>
        <begin position="1"/>
        <end position="11"/>
    </location>
</feature>
<reference evidence="2 3" key="1">
    <citation type="submission" date="2022-05" db="EMBL/GenBank/DDBJ databases">
        <authorList>
            <consortium name="Genoscope - CEA"/>
            <person name="William W."/>
        </authorList>
    </citation>
    <scope>NUCLEOTIDE SEQUENCE [LARGE SCALE GENOMIC DNA]</scope>
</reference>
<gene>
    <name evidence="2" type="ORF">PMEA_00014268</name>
</gene>
<feature type="non-terminal residue" evidence="2">
    <location>
        <position position="163"/>
    </location>
</feature>
<feature type="region of interest" description="Disordered" evidence="1">
    <location>
        <begin position="134"/>
        <end position="163"/>
    </location>
</feature>
<evidence type="ECO:0000313" key="3">
    <source>
        <dbReference type="Proteomes" id="UP001159428"/>
    </source>
</evidence>
<organism evidence="2 3">
    <name type="scientific">Pocillopora meandrina</name>
    <dbReference type="NCBI Taxonomy" id="46732"/>
    <lineage>
        <taxon>Eukaryota</taxon>
        <taxon>Metazoa</taxon>
        <taxon>Cnidaria</taxon>
        <taxon>Anthozoa</taxon>
        <taxon>Hexacorallia</taxon>
        <taxon>Scleractinia</taxon>
        <taxon>Astrocoeniina</taxon>
        <taxon>Pocilloporidae</taxon>
        <taxon>Pocillopora</taxon>
    </lineage>
</organism>
<dbReference type="AlphaFoldDB" id="A0AAU9WZW7"/>
<accession>A0AAU9WZW7</accession>
<sequence length="163" mass="17623">MDELDNDKSDSNESISTHFTPSAACKKKRKPRGPYNQYLSQPGAKIPRTTLKKWPDKSTAIASISAGDLCSTSSQTRSGQLRSGTACSGSSTNTEYTETSSFGLSHSLLHHSGITSKSSLVQCEELDEFPCPYGDDSDQSFETPSDKFTLVESDVGKTPKVTE</sequence>
<evidence type="ECO:0000313" key="2">
    <source>
        <dbReference type="EMBL" id="CAH3130638.1"/>
    </source>
</evidence>
<dbReference type="EMBL" id="CALNXJ010000025">
    <property type="protein sequence ID" value="CAH3130638.1"/>
    <property type="molecule type" value="Genomic_DNA"/>
</dbReference>